<evidence type="ECO:0008006" key="7">
    <source>
        <dbReference type="Google" id="ProtNLM"/>
    </source>
</evidence>
<keyword evidence="1 4" id="KW-0808">Transferase</keyword>
<comment type="similarity">
    <text evidence="4">Belongs to the adenylate kinase family.</text>
</comment>
<dbReference type="GO" id="GO:0005524">
    <property type="term" value="F:ATP binding"/>
    <property type="evidence" value="ECO:0007669"/>
    <property type="project" value="InterPro"/>
</dbReference>
<dbReference type="GO" id="GO:0019205">
    <property type="term" value="F:nucleobase-containing compound kinase activity"/>
    <property type="evidence" value="ECO:0007669"/>
    <property type="project" value="InterPro"/>
</dbReference>
<gene>
    <name evidence="5" type="ORF">ECRASSUSDP1_LOCUS10191</name>
</gene>
<dbReference type="CDD" id="cd01428">
    <property type="entry name" value="ADK"/>
    <property type="match status" value="1"/>
</dbReference>
<evidence type="ECO:0000313" key="6">
    <source>
        <dbReference type="Proteomes" id="UP001295684"/>
    </source>
</evidence>
<sequence length="441" mass="50457">MNTFKNLLKELIIHRPEKPLDFLIEKLEKPKPATRVFVVGPPGSNRKEIATSLSEHFSWPCISVGKLITDKIKADAGKETEEGRKIQQSRESYQYIDDETIIEMVKKELSKLEKDGSNWILEGFPRTATQVVSLQKIGIIPTRIVVLNIKKPTSQLKVKNNLISNATGLYGPELERVANNAIDEYYYHIKAVKELFKEAQLIQEYNANQNKDDLCNEISEMIQIRIDNPYRLPRIIVLGPPGCGKTYQSQIISKRFGLQLINLKELLDAEIKNNKEHGEEIHDCIVKGENVRDDLIIPVVKRRLAKTDCKLNGYILDGFPMSLAQINLLKFINAKPSMVVLLECDPEKCEGRIKERRYDPQTGKIIDRTLDQDIDEDMYDRIIKLEEDNEPAIKNRRKYWDDYVGTAESAYNQCLLTVNTGELTIDEATTNIAEAIINPIF</sequence>
<dbReference type="Gene3D" id="3.40.50.300">
    <property type="entry name" value="P-loop containing nucleotide triphosphate hydrolases"/>
    <property type="match status" value="2"/>
</dbReference>
<dbReference type="Proteomes" id="UP001295684">
    <property type="component" value="Unassembled WGS sequence"/>
</dbReference>
<evidence type="ECO:0000256" key="4">
    <source>
        <dbReference type="RuleBase" id="RU003330"/>
    </source>
</evidence>
<evidence type="ECO:0000256" key="1">
    <source>
        <dbReference type="ARBA" id="ARBA00022679"/>
    </source>
</evidence>
<dbReference type="Pfam" id="PF00406">
    <property type="entry name" value="ADK"/>
    <property type="match status" value="2"/>
</dbReference>
<protein>
    <recommendedName>
        <fullName evidence="7">Adenylate kinase</fullName>
    </recommendedName>
</protein>
<name>A0AAD1UQ87_EUPCR</name>
<keyword evidence="6" id="KW-1185">Reference proteome</keyword>
<accession>A0AAD1UQ87</accession>
<dbReference type="PRINTS" id="PR00094">
    <property type="entry name" value="ADENYLTKNASE"/>
</dbReference>
<evidence type="ECO:0000256" key="3">
    <source>
        <dbReference type="ARBA" id="ARBA00022777"/>
    </source>
</evidence>
<dbReference type="CDD" id="cd22979">
    <property type="entry name" value="DD_AK8"/>
    <property type="match status" value="1"/>
</dbReference>
<dbReference type="PANTHER" id="PTHR23359">
    <property type="entry name" value="NUCLEOTIDE KINASE"/>
    <property type="match status" value="1"/>
</dbReference>
<evidence type="ECO:0000313" key="5">
    <source>
        <dbReference type="EMBL" id="CAI2368895.1"/>
    </source>
</evidence>
<organism evidence="5 6">
    <name type="scientific">Euplotes crassus</name>
    <dbReference type="NCBI Taxonomy" id="5936"/>
    <lineage>
        <taxon>Eukaryota</taxon>
        <taxon>Sar</taxon>
        <taxon>Alveolata</taxon>
        <taxon>Ciliophora</taxon>
        <taxon>Intramacronucleata</taxon>
        <taxon>Spirotrichea</taxon>
        <taxon>Hypotrichia</taxon>
        <taxon>Euplotida</taxon>
        <taxon>Euplotidae</taxon>
        <taxon>Moneuplotes</taxon>
    </lineage>
</organism>
<evidence type="ECO:0000256" key="2">
    <source>
        <dbReference type="ARBA" id="ARBA00022741"/>
    </source>
</evidence>
<dbReference type="GO" id="GO:0006139">
    <property type="term" value="P:nucleobase-containing compound metabolic process"/>
    <property type="evidence" value="ECO:0007669"/>
    <property type="project" value="InterPro"/>
</dbReference>
<dbReference type="AlphaFoldDB" id="A0AAD1UQ87"/>
<reference evidence="5" key="1">
    <citation type="submission" date="2023-07" db="EMBL/GenBank/DDBJ databases">
        <authorList>
            <consortium name="AG Swart"/>
            <person name="Singh M."/>
            <person name="Singh A."/>
            <person name="Seah K."/>
            <person name="Emmerich C."/>
        </authorList>
    </citation>
    <scope>NUCLEOTIDE SEQUENCE</scope>
    <source>
        <strain evidence="5">DP1</strain>
    </source>
</reference>
<dbReference type="InterPro" id="IPR000850">
    <property type="entry name" value="Adenylat/UMP-CMP_kin"/>
</dbReference>
<keyword evidence="3 4" id="KW-0418">Kinase</keyword>
<dbReference type="InterPro" id="IPR027417">
    <property type="entry name" value="P-loop_NTPase"/>
</dbReference>
<dbReference type="EMBL" id="CAMPGE010010038">
    <property type="protein sequence ID" value="CAI2368895.1"/>
    <property type="molecule type" value="Genomic_DNA"/>
</dbReference>
<comment type="caution">
    <text evidence="5">The sequence shown here is derived from an EMBL/GenBank/DDBJ whole genome shotgun (WGS) entry which is preliminary data.</text>
</comment>
<dbReference type="SUPFAM" id="SSF52540">
    <property type="entry name" value="P-loop containing nucleoside triphosphate hydrolases"/>
    <property type="match status" value="2"/>
</dbReference>
<keyword evidence="2" id="KW-0547">Nucleotide-binding</keyword>
<proteinExistence type="inferred from homology"/>